<dbReference type="SUPFAM" id="SSF51215">
    <property type="entry name" value="Regulatory protein AraC"/>
    <property type="match status" value="1"/>
</dbReference>
<accession>A0ABP8CHM0</accession>
<dbReference type="SMART" id="SM00342">
    <property type="entry name" value="HTH_ARAC"/>
    <property type="match status" value="1"/>
</dbReference>
<evidence type="ECO:0000313" key="5">
    <source>
        <dbReference type="EMBL" id="GAA4239396.1"/>
    </source>
</evidence>
<dbReference type="Pfam" id="PF12833">
    <property type="entry name" value="HTH_18"/>
    <property type="match status" value="1"/>
</dbReference>
<dbReference type="InterPro" id="IPR018060">
    <property type="entry name" value="HTH_AraC"/>
</dbReference>
<dbReference type="PROSITE" id="PS01124">
    <property type="entry name" value="HTH_ARAC_FAMILY_2"/>
    <property type="match status" value="1"/>
</dbReference>
<dbReference type="EMBL" id="BAABCA010000008">
    <property type="protein sequence ID" value="GAA4239396.1"/>
    <property type="molecule type" value="Genomic_DNA"/>
</dbReference>
<dbReference type="Proteomes" id="UP001501496">
    <property type="component" value="Unassembled WGS sequence"/>
</dbReference>
<evidence type="ECO:0000313" key="6">
    <source>
        <dbReference type="Proteomes" id="UP001501496"/>
    </source>
</evidence>
<protein>
    <submittedName>
        <fullName evidence="5">Helix-turn-helix transcriptional regulator</fullName>
    </submittedName>
</protein>
<organism evidence="5 6">
    <name type="scientific">Postechiella marina</name>
    <dbReference type="NCBI Taxonomy" id="943941"/>
    <lineage>
        <taxon>Bacteria</taxon>
        <taxon>Pseudomonadati</taxon>
        <taxon>Bacteroidota</taxon>
        <taxon>Flavobacteriia</taxon>
        <taxon>Flavobacteriales</taxon>
        <taxon>Flavobacteriaceae</taxon>
        <taxon>Postechiella</taxon>
    </lineage>
</organism>
<evidence type="ECO:0000256" key="3">
    <source>
        <dbReference type="ARBA" id="ARBA00023163"/>
    </source>
</evidence>
<feature type="domain" description="HTH araC/xylS-type" evidence="4">
    <location>
        <begin position="191"/>
        <end position="289"/>
    </location>
</feature>
<dbReference type="InterPro" id="IPR003313">
    <property type="entry name" value="AraC-bd"/>
</dbReference>
<dbReference type="PANTHER" id="PTHR43280">
    <property type="entry name" value="ARAC-FAMILY TRANSCRIPTIONAL REGULATOR"/>
    <property type="match status" value="1"/>
</dbReference>
<reference evidence="6" key="1">
    <citation type="journal article" date="2019" name="Int. J. Syst. Evol. Microbiol.">
        <title>The Global Catalogue of Microorganisms (GCM) 10K type strain sequencing project: providing services to taxonomists for standard genome sequencing and annotation.</title>
        <authorList>
            <consortium name="The Broad Institute Genomics Platform"/>
            <consortium name="The Broad Institute Genome Sequencing Center for Infectious Disease"/>
            <person name="Wu L."/>
            <person name="Ma J."/>
        </authorList>
    </citation>
    <scope>NUCLEOTIDE SEQUENCE [LARGE SCALE GENOMIC DNA]</scope>
    <source>
        <strain evidence="6">JCM 17630</strain>
    </source>
</reference>
<dbReference type="Gene3D" id="1.10.10.60">
    <property type="entry name" value="Homeodomain-like"/>
    <property type="match status" value="1"/>
</dbReference>
<dbReference type="PANTHER" id="PTHR43280:SF32">
    <property type="entry name" value="TRANSCRIPTIONAL REGULATORY PROTEIN"/>
    <property type="match status" value="1"/>
</dbReference>
<keyword evidence="1" id="KW-0805">Transcription regulation</keyword>
<name>A0ABP8CHM0_9FLAO</name>
<gene>
    <name evidence="5" type="ORF">GCM10022291_33530</name>
</gene>
<keyword evidence="3" id="KW-0804">Transcription</keyword>
<proteinExistence type="predicted"/>
<sequence>MKIIPVLNIQQFEHNIPWSDFYCNDLKSHLNKNKNFFYKPHSHDFFLCVLFTKGTGSHEIDFSTYPVNAGSVFFLKPGQTHYWSFNSPPEGYIFFHTQDFYELHFSKSKLEQFPFYFSHKNTPALNLDSKTLKTLELNFKDINTEYYNKLPYKKQKIASLINTTYIDLSRLYSLQTSTKSTTSSTYIKTLRKLESTIESYFKTEKSAAFYANALHITPKHLNRITKTTLNKTTTNLITDRVILEAKRLITHSNNTLQNISLILGYQDYAYFSRVFKQKTRLTPLEFKKSYQL</sequence>
<dbReference type="Gene3D" id="2.60.120.10">
    <property type="entry name" value="Jelly Rolls"/>
    <property type="match status" value="1"/>
</dbReference>
<evidence type="ECO:0000256" key="1">
    <source>
        <dbReference type="ARBA" id="ARBA00023015"/>
    </source>
</evidence>
<evidence type="ECO:0000256" key="2">
    <source>
        <dbReference type="ARBA" id="ARBA00023125"/>
    </source>
</evidence>
<dbReference type="InterPro" id="IPR014710">
    <property type="entry name" value="RmlC-like_jellyroll"/>
</dbReference>
<dbReference type="Pfam" id="PF02311">
    <property type="entry name" value="AraC_binding"/>
    <property type="match status" value="1"/>
</dbReference>
<dbReference type="RefSeq" id="WP_344789520.1">
    <property type="nucleotide sequence ID" value="NZ_BAABCA010000008.1"/>
</dbReference>
<dbReference type="InterPro" id="IPR037923">
    <property type="entry name" value="HTH-like"/>
</dbReference>
<dbReference type="InterPro" id="IPR009057">
    <property type="entry name" value="Homeodomain-like_sf"/>
</dbReference>
<dbReference type="SUPFAM" id="SSF46689">
    <property type="entry name" value="Homeodomain-like"/>
    <property type="match status" value="1"/>
</dbReference>
<evidence type="ECO:0000259" key="4">
    <source>
        <dbReference type="PROSITE" id="PS01124"/>
    </source>
</evidence>
<keyword evidence="2" id="KW-0238">DNA-binding</keyword>
<comment type="caution">
    <text evidence="5">The sequence shown here is derived from an EMBL/GenBank/DDBJ whole genome shotgun (WGS) entry which is preliminary data.</text>
</comment>
<keyword evidence="6" id="KW-1185">Reference proteome</keyword>